<evidence type="ECO:0000313" key="1">
    <source>
        <dbReference type="EMBL" id="CAG8698769.1"/>
    </source>
</evidence>
<dbReference type="AlphaFoldDB" id="A0A9N9HP24"/>
<name>A0A9N9HP24_FUNMO</name>
<evidence type="ECO:0000313" key="2">
    <source>
        <dbReference type="Proteomes" id="UP000789375"/>
    </source>
</evidence>
<keyword evidence="2" id="KW-1185">Reference proteome</keyword>
<accession>A0A9N9HP24</accession>
<protein>
    <submittedName>
        <fullName evidence="1">6118_t:CDS:1</fullName>
    </submittedName>
</protein>
<proteinExistence type="predicted"/>
<sequence>MFLIDLYVFVDREGNKQNLMEIEFTLKVVGLIIDIIFSDIQYLVQLKWGEPISKAMAVGRKIDLQIICQGKNQGSSIILTLHGQIIGVDLLDEGLYFGFEGPILRFSTQINDITENIVCKAEALSCLNKDSDPFSNTFHTKRISKPNHHKADLIRSTYFTPTKQQKK</sequence>
<dbReference type="EMBL" id="CAJVPP010008658">
    <property type="protein sequence ID" value="CAG8698769.1"/>
    <property type="molecule type" value="Genomic_DNA"/>
</dbReference>
<dbReference type="Proteomes" id="UP000789375">
    <property type="component" value="Unassembled WGS sequence"/>
</dbReference>
<comment type="caution">
    <text evidence="1">The sequence shown here is derived from an EMBL/GenBank/DDBJ whole genome shotgun (WGS) entry which is preliminary data.</text>
</comment>
<organism evidence="1 2">
    <name type="scientific">Funneliformis mosseae</name>
    <name type="common">Endomycorrhizal fungus</name>
    <name type="synonym">Glomus mosseae</name>
    <dbReference type="NCBI Taxonomy" id="27381"/>
    <lineage>
        <taxon>Eukaryota</taxon>
        <taxon>Fungi</taxon>
        <taxon>Fungi incertae sedis</taxon>
        <taxon>Mucoromycota</taxon>
        <taxon>Glomeromycotina</taxon>
        <taxon>Glomeromycetes</taxon>
        <taxon>Glomerales</taxon>
        <taxon>Glomeraceae</taxon>
        <taxon>Funneliformis</taxon>
    </lineage>
</organism>
<gene>
    <name evidence="1" type="ORF">FMOSSE_LOCUS13722</name>
</gene>
<reference evidence="1" key="1">
    <citation type="submission" date="2021-06" db="EMBL/GenBank/DDBJ databases">
        <authorList>
            <person name="Kallberg Y."/>
            <person name="Tangrot J."/>
            <person name="Rosling A."/>
        </authorList>
    </citation>
    <scope>NUCLEOTIDE SEQUENCE</scope>
    <source>
        <strain evidence="1">87-6 pot B 2015</strain>
    </source>
</reference>